<reference evidence="6" key="1">
    <citation type="journal article" date="2014" name="Science">
        <title>Ancient hybridizations among the ancestral genomes of bread wheat.</title>
        <authorList>
            <consortium name="International Wheat Genome Sequencing Consortium,"/>
            <person name="Marcussen T."/>
            <person name="Sandve S.R."/>
            <person name="Heier L."/>
            <person name="Spannagl M."/>
            <person name="Pfeifer M."/>
            <person name="Jakobsen K.S."/>
            <person name="Wulff B.B."/>
            <person name="Steuernagel B."/>
            <person name="Mayer K.F."/>
            <person name="Olsen O.A."/>
        </authorList>
    </citation>
    <scope>NUCLEOTIDE SEQUENCE [LARGE SCALE GENOMIC DNA]</scope>
    <source>
        <strain evidence="6">cv. AL8/78</strain>
    </source>
</reference>
<organism evidence="5 6">
    <name type="scientific">Aegilops tauschii subsp. strangulata</name>
    <name type="common">Goatgrass</name>
    <dbReference type="NCBI Taxonomy" id="200361"/>
    <lineage>
        <taxon>Eukaryota</taxon>
        <taxon>Viridiplantae</taxon>
        <taxon>Streptophyta</taxon>
        <taxon>Embryophyta</taxon>
        <taxon>Tracheophyta</taxon>
        <taxon>Spermatophyta</taxon>
        <taxon>Magnoliopsida</taxon>
        <taxon>Liliopsida</taxon>
        <taxon>Poales</taxon>
        <taxon>Poaceae</taxon>
        <taxon>BOP clade</taxon>
        <taxon>Pooideae</taxon>
        <taxon>Triticodae</taxon>
        <taxon>Triticeae</taxon>
        <taxon>Triticinae</taxon>
        <taxon>Aegilops</taxon>
    </lineage>
</organism>
<feature type="repeat" description="ANK" evidence="1">
    <location>
        <begin position="7"/>
        <end position="39"/>
    </location>
</feature>
<dbReference type="SMART" id="SM00028">
    <property type="entry name" value="TPR"/>
    <property type="match status" value="3"/>
</dbReference>
<evidence type="ECO:0000256" key="3">
    <source>
        <dbReference type="SAM" id="MobiDB-lite"/>
    </source>
</evidence>
<dbReference type="SUPFAM" id="SSF48403">
    <property type="entry name" value="Ankyrin repeat"/>
    <property type="match status" value="1"/>
</dbReference>
<dbReference type="PROSITE" id="PS50297">
    <property type="entry name" value="ANK_REP_REGION"/>
    <property type="match status" value="2"/>
</dbReference>
<dbReference type="InterPro" id="IPR051616">
    <property type="entry name" value="Cul2-RING_E3_ligase_SR"/>
</dbReference>
<dbReference type="AlphaFoldDB" id="A0A452XGW5"/>
<evidence type="ECO:0000313" key="5">
    <source>
        <dbReference type="EnsemblPlants" id="AET0Gv20153600.8"/>
    </source>
</evidence>
<feature type="compositionally biased region" description="Basic and acidic residues" evidence="3">
    <location>
        <begin position="141"/>
        <end position="151"/>
    </location>
</feature>
<keyword evidence="1" id="KW-0040">ANK repeat</keyword>
<evidence type="ECO:0000256" key="2">
    <source>
        <dbReference type="PROSITE-ProRule" id="PRU00339"/>
    </source>
</evidence>
<dbReference type="SUPFAM" id="SSF48452">
    <property type="entry name" value="TPR-like"/>
    <property type="match status" value="1"/>
</dbReference>
<feature type="repeat" description="ANK" evidence="1">
    <location>
        <begin position="39"/>
        <end position="71"/>
    </location>
</feature>
<proteinExistence type="predicted"/>
<feature type="repeat" description="TPR" evidence="2">
    <location>
        <begin position="215"/>
        <end position="248"/>
    </location>
</feature>
<dbReference type="InterPro" id="IPR036770">
    <property type="entry name" value="Ankyrin_rpt-contain_sf"/>
</dbReference>
<dbReference type="PANTHER" id="PTHR46224:SF6">
    <property type="entry name" value="ANKYRIN REPEAT FAMILY PROTEIN"/>
    <property type="match status" value="1"/>
</dbReference>
<dbReference type="PROSITE" id="PS50088">
    <property type="entry name" value="ANK_REPEAT"/>
    <property type="match status" value="2"/>
</dbReference>
<keyword evidence="2" id="KW-0802">TPR repeat</keyword>
<dbReference type="Pfam" id="PF12796">
    <property type="entry name" value="Ank_2"/>
    <property type="match status" value="1"/>
</dbReference>
<dbReference type="Pfam" id="PF25575">
    <property type="entry name" value="TPR_BSK1_C"/>
    <property type="match status" value="1"/>
</dbReference>
<dbReference type="Gramene" id="AET0Gv20153600.8">
    <property type="protein sequence ID" value="AET0Gv20153600.8"/>
    <property type="gene ID" value="AET0Gv20153600"/>
</dbReference>
<dbReference type="InterPro" id="IPR058209">
    <property type="entry name" value="TPR_BSK1_C"/>
</dbReference>
<evidence type="ECO:0000313" key="6">
    <source>
        <dbReference type="Proteomes" id="UP000015105"/>
    </source>
</evidence>
<dbReference type="SMART" id="SM00248">
    <property type="entry name" value="ANK"/>
    <property type="match status" value="3"/>
</dbReference>
<evidence type="ECO:0000259" key="4">
    <source>
        <dbReference type="Pfam" id="PF25575"/>
    </source>
</evidence>
<dbReference type="PROSITE" id="PS50005">
    <property type="entry name" value="TPR"/>
    <property type="match status" value="1"/>
</dbReference>
<dbReference type="InterPro" id="IPR011990">
    <property type="entry name" value="TPR-like_helical_dom_sf"/>
</dbReference>
<evidence type="ECO:0000256" key="1">
    <source>
        <dbReference type="PROSITE-ProRule" id="PRU00023"/>
    </source>
</evidence>
<name>A0A452XGW5_AEGTS</name>
<reference evidence="6" key="2">
    <citation type="journal article" date="2017" name="Nat. Plants">
        <title>The Aegilops tauschii genome reveals multiple impacts of transposons.</title>
        <authorList>
            <person name="Zhao G."/>
            <person name="Zou C."/>
            <person name="Li K."/>
            <person name="Wang K."/>
            <person name="Li T."/>
            <person name="Gao L."/>
            <person name="Zhang X."/>
            <person name="Wang H."/>
            <person name="Yang Z."/>
            <person name="Liu X."/>
            <person name="Jiang W."/>
            <person name="Mao L."/>
            <person name="Kong X."/>
            <person name="Jiao Y."/>
            <person name="Jia J."/>
        </authorList>
    </citation>
    <scope>NUCLEOTIDE SEQUENCE [LARGE SCALE GENOMIC DNA]</scope>
    <source>
        <strain evidence="6">cv. AL8/78</strain>
    </source>
</reference>
<dbReference type="InterPro" id="IPR002110">
    <property type="entry name" value="Ankyrin_rpt"/>
</dbReference>
<keyword evidence="6" id="KW-1185">Reference proteome</keyword>
<dbReference type="Proteomes" id="UP000015105">
    <property type="component" value="Unassembled WGS sequence"/>
</dbReference>
<feature type="domain" description="Serine/threonine-protein kinase BSK1-like TPR repeats" evidence="4">
    <location>
        <begin position="143"/>
        <end position="219"/>
    </location>
</feature>
<reference evidence="5" key="3">
    <citation type="submission" date="2019-03" db="UniProtKB">
        <authorList>
            <consortium name="EnsemblPlants"/>
        </authorList>
    </citation>
    <scope>IDENTIFICATION</scope>
</reference>
<dbReference type="InterPro" id="IPR019734">
    <property type="entry name" value="TPR_rpt"/>
</dbReference>
<dbReference type="PANTHER" id="PTHR46224">
    <property type="entry name" value="ANKYRIN REPEAT FAMILY PROTEIN"/>
    <property type="match status" value="1"/>
</dbReference>
<dbReference type="EnsemblPlants" id="AET0Gv20153600.8">
    <property type="protein sequence ID" value="AET0Gv20153600.8"/>
    <property type="gene ID" value="AET0Gv20153600"/>
</dbReference>
<dbReference type="Gene3D" id="1.25.40.10">
    <property type="entry name" value="Tetratricopeptide repeat domain"/>
    <property type="match status" value="1"/>
</dbReference>
<dbReference type="Gene3D" id="1.25.40.20">
    <property type="entry name" value="Ankyrin repeat-containing domain"/>
    <property type="match status" value="1"/>
</dbReference>
<protein>
    <recommendedName>
        <fullName evidence="4">Serine/threonine-protein kinase BSK1-like TPR repeats domain-containing protein</fullName>
    </recommendedName>
</protein>
<accession>A0A452XGW5</accession>
<sequence length="279" mass="30177">PDTETADGITSLLSAVAAGSLPCLEVLIQAGANPNVTAGGATPLHIAADSGNLEMIKCLLQAGGDPNTSDDDGFKPIEVAALRDNLEVVEHLLPSTSPIPGVSNWTVDGIVKYASSKMEEEKAQENESASLQRRQPVEVSPEAKKRSLEAKSRGDDAFRRKDFLVAVDAYTQAIEFDPNDPALLSNRSLCWLRAGQGERALEDARACRALKPDWAKACFREGAALRLLQRFEEAANAFYEGVQLEPENKELVKAFREAVEDGRKFHSANKPTTNGTKSE</sequence>
<feature type="region of interest" description="Disordered" evidence="3">
    <location>
        <begin position="118"/>
        <end position="151"/>
    </location>
</feature>